<feature type="non-terminal residue" evidence="5">
    <location>
        <position position="132"/>
    </location>
</feature>
<keyword evidence="3" id="KW-0862">Zinc</keyword>
<keyword evidence="1" id="KW-0479">Metal-binding</keyword>
<dbReference type="EMBL" id="JAHRHJ020000001">
    <property type="protein sequence ID" value="KAH9329819.1"/>
    <property type="molecule type" value="Genomic_DNA"/>
</dbReference>
<name>A0AA38GVQ3_TAXCH</name>
<keyword evidence="6" id="KW-1185">Reference proteome</keyword>
<proteinExistence type="predicted"/>
<feature type="domain" description="CW-type" evidence="4">
    <location>
        <begin position="51"/>
        <end position="120"/>
    </location>
</feature>
<organism evidence="5 6">
    <name type="scientific">Taxus chinensis</name>
    <name type="common">Chinese yew</name>
    <name type="synonym">Taxus wallichiana var. chinensis</name>
    <dbReference type="NCBI Taxonomy" id="29808"/>
    <lineage>
        <taxon>Eukaryota</taxon>
        <taxon>Viridiplantae</taxon>
        <taxon>Streptophyta</taxon>
        <taxon>Embryophyta</taxon>
        <taxon>Tracheophyta</taxon>
        <taxon>Spermatophyta</taxon>
        <taxon>Pinopsida</taxon>
        <taxon>Pinidae</taxon>
        <taxon>Conifers II</taxon>
        <taxon>Cupressales</taxon>
        <taxon>Taxaceae</taxon>
        <taxon>Taxus</taxon>
    </lineage>
</organism>
<dbReference type="PROSITE" id="PS51050">
    <property type="entry name" value="ZF_CW"/>
    <property type="match status" value="1"/>
</dbReference>
<sequence>SKDVFSSIHFMSGSDAEMLYLGEPLEKEFPEQNLMNELWSKGWQPAWSFFPGSMGNWLQCQNVICVDGARSIGEKVKDVTCGKWRRAPLSQVQNDEWDCSCAVVWDPVHADCAVPQELKTEDIMRHLKATEM</sequence>
<feature type="non-terminal residue" evidence="5">
    <location>
        <position position="1"/>
    </location>
</feature>
<dbReference type="GO" id="GO:0008270">
    <property type="term" value="F:zinc ion binding"/>
    <property type="evidence" value="ECO:0007669"/>
    <property type="project" value="UniProtKB-KW"/>
</dbReference>
<dbReference type="InterPro" id="IPR011124">
    <property type="entry name" value="Znf_CW"/>
</dbReference>
<evidence type="ECO:0000259" key="4">
    <source>
        <dbReference type="PROSITE" id="PS51050"/>
    </source>
</evidence>
<dbReference type="Proteomes" id="UP000824469">
    <property type="component" value="Unassembled WGS sequence"/>
</dbReference>
<evidence type="ECO:0000256" key="2">
    <source>
        <dbReference type="ARBA" id="ARBA00022771"/>
    </source>
</evidence>
<dbReference type="AlphaFoldDB" id="A0AA38GVQ3"/>
<evidence type="ECO:0000313" key="5">
    <source>
        <dbReference type="EMBL" id="KAH9329819.1"/>
    </source>
</evidence>
<accession>A0AA38GVQ3</accession>
<evidence type="ECO:0000256" key="1">
    <source>
        <dbReference type="ARBA" id="ARBA00022723"/>
    </source>
</evidence>
<gene>
    <name evidence="5" type="ORF">KI387_001927</name>
</gene>
<dbReference type="FunFam" id="3.30.40.100:FF:000005">
    <property type="entry name" value="uncharacterized protein LOC106759733 isoform X4"/>
    <property type="match status" value="1"/>
</dbReference>
<reference evidence="5 6" key="1">
    <citation type="journal article" date="2021" name="Nat. Plants">
        <title>The Taxus genome provides insights into paclitaxel biosynthesis.</title>
        <authorList>
            <person name="Xiong X."/>
            <person name="Gou J."/>
            <person name="Liao Q."/>
            <person name="Li Y."/>
            <person name="Zhou Q."/>
            <person name="Bi G."/>
            <person name="Li C."/>
            <person name="Du R."/>
            <person name="Wang X."/>
            <person name="Sun T."/>
            <person name="Guo L."/>
            <person name="Liang H."/>
            <person name="Lu P."/>
            <person name="Wu Y."/>
            <person name="Zhang Z."/>
            <person name="Ro D.K."/>
            <person name="Shang Y."/>
            <person name="Huang S."/>
            <person name="Yan J."/>
        </authorList>
    </citation>
    <scope>NUCLEOTIDE SEQUENCE [LARGE SCALE GENOMIC DNA]</scope>
    <source>
        <strain evidence="5">Ta-2019</strain>
    </source>
</reference>
<dbReference type="Gene3D" id="3.30.40.100">
    <property type="match status" value="1"/>
</dbReference>
<comment type="caution">
    <text evidence="5">The sequence shown here is derived from an EMBL/GenBank/DDBJ whole genome shotgun (WGS) entry which is preliminary data.</text>
</comment>
<dbReference type="OMA" id="TEDIMRH"/>
<protein>
    <recommendedName>
        <fullName evidence="4">CW-type domain-containing protein</fullName>
    </recommendedName>
</protein>
<keyword evidence="2" id="KW-0863">Zinc-finger</keyword>
<evidence type="ECO:0000313" key="6">
    <source>
        <dbReference type="Proteomes" id="UP000824469"/>
    </source>
</evidence>
<evidence type="ECO:0000256" key="3">
    <source>
        <dbReference type="ARBA" id="ARBA00022833"/>
    </source>
</evidence>